<accession>G8UQX7</accession>
<proteinExistence type="predicted"/>
<dbReference type="STRING" id="203275.BFO_2079"/>
<dbReference type="EMBL" id="CP003191">
    <property type="protein sequence ID" value="AEW20958.1"/>
    <property type="molecule type" value="Genomic_DNA"/>
</dbReference>
<protein>
    <submittedName>
        <fullName evidence="2">Uncharacterized protein</fullName>
    </submittedName>
</protein>
<dbReference type="KEGG" id="tfo:BFO_2079"/>
<evidence type="ECO:0000256" key="1">
    <source>
        <dbReference type="SAM" id="Phobius"/>
    </source>
</evidence>
<name>G8UQX7_TANFA</name>
<dbReference type="AlphaFoldDB" id="G8UQX7"/>
<keyword evidence="1" id="KW-1133">Transmembrane helix</keyword>
<evidence type="ECO:0000313" key="3">
    <source>
        <dbReference type="Proteomes" id="UP000005436"/>
    </source>
</evidence>
<keyword evidence="1" id="KW-0812">Transmembrane</keyword>
<keyword evidence="3" id="KW-1185">Reference proteome</keyword>
<gene>
    <name evidence="2" type="ordered locus">BFO_2079</name>
</gene>
<evidence type="ECO:0000313" key="2">
    <source>
        <dbReference type="EMBL" id="AEW20958.1"/>
    </source>
</evidence>
<organism evidence="2 3">
    <name type="scientific">Tannerella forsythia (strain ATCC 43037 / JCM 10827 / CCUG 21028 A / KCTC 5666 / FDC 338)</name>
    <name type="common">Bacteroides forsythus</name>
    <dbReference type="NCBI Taxonomy" id="203275"/>
    <lineage>
        <taxon>Bacteria</taxon>
        <taxon>Pseudomonadati</taxon>
        <taxon>Bacteroidota</taxon>
        <taxon>Bacteroidia</taxon>
        <taxon>Bacteroidales</taxon>
        <taxon>Tannerellaceae</taxon>
        <taxon>Tannerella</taxon>
    </lineage>
</organism>
<reference evidence="3" key="1">
    <citation type="submission" date="2011-12" db="EMBL/GenBank/DDBJ databases">
        <title>Complete sequence of Tannerella forsythia ATCC 43037.</title>
        <authorList>
            <person name="Dewhirst F."/>
            <person name="Tanner A."/>
            <person name="Izard J."/>
            <person name="Brinkac L."/>
            <person name="Durkin A.S."/>
            <person name="Hostetler J."/>
            <person name="Shetty J."/>
            <person name="Torralba M."/>
            <person name="Gill S."/>
            <person name="Nelson K."/>
        </authorList>
    </citation>
    <scope>NUCLEOTIDE SEQUENCE [LARGE SCALE GENOMIC DNA]</scope>
    <source>
        <strain evidence="3">ATCC 43037 / JCM 10827 / CCUG 33226 / KCTC 5666 / FDC 338</strain>
    </source>
</reference>
<feature type="transmembrane region" description="Helical" evidence="1">
    <location>
        <begin position="21"/>
        <end position="41"/>
    </location>
</feature>
<dbReference type="HOGENOM" id="CLU_3174175_0_0_10"/>
<dbReference type="PATRIC" id="fig|203275.8.peg.1887"/>
<sequence>MIGVDYFFRAVGQKNRRSTSFYLLLIEAFLRYGGLFSGFIGQRSFFT</sequence>
<keyword evidence="1" id="KW-0472">Membrane</keyword>
<dbReference type="Proteomes" id="UP000005436">
    <property type="component" value="Chromosome"/>
</dbReference>